<dbReference type="GO" id="GO:0061640">
    <property type="term" value="P:cytoskeleton-dependent cytokinesis"/>
    <property type="evidence" value="ECO:0007669"/>
    <property type="project" value="InterPro"/>
</dbReference>
<evidence type="ECO:0000256" key="1">
    <source>
        <dbReference type="SAM" id="Coils"/>
    </source>
</evidence>
<dbReference type="OrthoDB" id="16729at2759"/>
<dbReference type="Proteomes" id="UP000799118">
    <property type="component" value="Unassembled WGS sequence"/>
</dbReference>
<accession>A0A6A4GP04</accession>
<dbReference type="AlphaFoldDB" id="A0A6A4GP04"/>
<reference evidence="2" key="1">
    <citation type="journal article" date="2019" name="Environ. Microbiol.">
        <title>Fungal ecological strategies reflected in gene transcription - a case study of two litter decomposers.</title>
        <authorList>
            <person name="Barbi F."/>
            <person name="Kohler A."/>
            <person name="Barry K."/>
            <person name="Baskaran P."/>
            <person name="Daum C."/>
            <person name="Fauchery L."/>
            <person name="Ihrmark K."/>
            <person name="Kuo A."/>
            <person name="LaButti K."/>
            <person name="Lipzen A."/>
            <person name="Morin E."/>
            <person name="Grigoriev I.V."/>
            <person name="Henrissat B."/>
            <person name="Lindahl B."/>
            <person name="Martin F."/>
        </authorList>
    </citation>
    <scope>NUCLEOTIDE SEQUENCE</scope>
    <source>
        <strain evidence="2">JB14</strain>
    </source>
</reference>
<feature type="coiled-coil region" evidence="1">
    <location>
        <begin position="186"/>
        <end position="213"/>
    </location>
</feature>
<dbReference type="PANTHER" id="PTHR28360">
    <property type="entry name" value="DYNACTIN SUBUNIT 3"/>
    <property type="match status" value="1"/>
</dbReference>
<gene>
    <name evidence="2" type="ORF">BT96DRAFT_837520</name>
</gene>
<dbReference type="InterPro" id="IPR009991">
    <property type="entry name" value="DCTN3"/>
</dbReference>
<evidence type="ECO:0000313" key="2">
    <source>
        <dbReference type="EMBL" id="KAE9387509.1"/>
    </source>
</evidence>
<protein>
    <submittedName>
        <fullName evidence="2">Uncharacterized protein</fullName>
    </submittedName>
</protein>
<evidence type="ECO:0000313" key="3">
    <source>
        <dbReference type="Proteomes" id="UP000799118"/>
    </source>
</evidence>
<keyword evidence="1" id="KW-0175">Coiled coil</keyword>
<name>A0A6A4GP04_9AGAR</name>
<dbReference type="Pfam" id="PF07426">
    <property type="entry name" value="Dynactin_p22"/>
    <property type="match status" value="1"/>
</dbReference>
<dbReference type="EMBL" id="ML769796">
    <property type="protein sequence ID" value="KAE9387509.1"/>
    <property type="molecule type" value="Genomic_DNA"/>
</dbReference>
<keyword evidence="3" id="KW-1185">Reference proteome</keyword>
<proteinExistence type="predicted"/>
<dbReference type="PANTHER" id="PTHR28360:SF1">
    <property type="entry name" value="DYNACTIN SUBUNIT 3"/>
    <property type="match status" value="1"/>
</dbReference>
<dbReference type="GO" id="GO:0005869">
    <property type="term" value="C:dynactin complex"/>
    <property type="evidence" value="ECO:0007669"/>
    <property type="project" value="InterPro"/>
</dbReference>
<organism evidence="2 3">
    <name type="scientific">Gymnopus androsaceus JB14</name>
    <dbReference type="NCBI Taxonomy" id="1447944"/>
    <lineage>
        <taxon>Eukaryota</taxon>
        <taxon>Fungi</taxon>
        <taxon>Dikarya</taxon>
        <taxon>Basidiomycota</taxon>
        <taxon>Agaricomycotina</taxon>
        <taxon>Agaricomycetes</taxon>
        <taxon>Agaricomycetidae</taxon>
        <taxon>Agaricales</taxon>
        <taxon>Marasmiineae</taxon>
        <taxon>Omphalotaceae</taxon>
        <taxon>Gymnopus</taxon>
    </lineage>
</organism>
<sequence>MSILSALPSPQSPLHTEALNNFSSDSIEPFTHIQALGLEKVSKEPPPSIDPITSLELRLRLLESLIVGLDPDEKGKLELKNDTLVKSAENVKRTVDKYVEGNDTLKRFIAHYDQYERYLTPAFSLGLLEEPSYENLSSFDLAAYLHDMEPEIRSADTDMQEIEALLRKGAAEAGKLPNHVDLEPRLAALRKSQQENKERANALERRVADIIENHTTYIDALSELFVEWDDALTNAESRVGKMERDKEERKRLGLE</sequence>